<dbReference type="InterPro" id="IPR050177">
    <property type="entry name" value="Lipid_A_modif_metabolic_enz"/>
</dbReference>
<evidence type="ECO:0000313" key="3">
    <source>
        <dbReference type="Proteomes" id="UP000317494"/>
    </source>
</evidence>
<accession>A0A507CJ79</accession>
<evidence type="ECO:0000259" key="1">
    <source>
        <dbReference type="Pfam" id="PF01370"/>
    </source>
</evidence>
<name>A0A507CJ79_9FUNG</name>
<dbReference type="PANTHER" id="PTHR43245:SF11">
    <property type="entry name" value="LD23561P"/>
    <property type="match status" value="1"/>
</dbReference>
<feature type="domain" description="NAD-dependent epimerase/dehydratase" evidence="1">
    <location>
        <begin position="33"/>
        <end position="266"/>
    </location>
</feature>
<comment type="caution">
    <text evidence="2">The sequence shown here is derived from an EMBL/GenBank/DDBJ whole genome shotgun (WGS) entry which is preliminary data.</text>
</comment>
<dbReference type="VEuPathDB" id="FungiDB:SeMB42_g06887"/>
<dbReference type="STRING" id="286115.A0A507CJ79"/>
<dbReference type="InterPro" id="IPR001509">
    <property type="entry name" value="Epimerase_deHydtase"/>
</dbReference>
<evidence type="ECO:0000313" key="2">
    <source>
        <dbReference type="EMBL" id="TPX37773.1"/>
    </source>
</evidence>
<dbReference type="Proteomes" id="UP000317494">
    <property type="component" value="Unassembled WGS sequence"/>
</dbReference>
<organism evidence="2 3">
    <name type="scientific">Synchytrium endobioticum</name>
    <dbReference type="NCBI Taxonomy" id="286115"/>
    <lineage>
        <taxon>Eukaryota</taxon>
        <taxon>Fungi</taxon>
        <taxon>Fungi incertae sedis</taxon>
        <taxon>Chytridiomycota</taxon>
        <taxon>Chytridiomycota incertae sedis</taxon>
        <taxon>Chytridiomycetes</taxon>
        <taxon>Synchytriales</taxon>
        <taxon>Synchytriaceae</taxon>
        <taxon>Synchytrium</taxon>
    </lineage>
</organism>
<dbReference type="EMBL" id="QEAN01000422">
    <property type="protein sequence ID" value="TPX37773.1"/>
    <property type="molecule type" value="Genomic_DNA"/>
</dbReference>
<dbReference type="InterPro" id="IPR036291">
    <property type="entry name" value="NAD(P)-bd_dom_sf"/>
</dbReference>
<gene>
    <name evidence="2" type="ORF">SeMB42_g06887</name>
</gene>
<dbReference type="Gene3D" id="3.40.50.720">
    <property type="entry name" value="NAD(P)-binding Rossmann-like Domain"/>
    <property type="match status" value="1"/>
</dbReference>
<sequence length="394" mass="44050">MPCIDIANRTAFRRLYAGQRFWSDQAATMAPNVLVLGGVGFIGRNFVTHLVENNLADSIRVADKIVPSIAYLSDRVKKAFDDKRVEFRQANLVNPAFTDKIFTREDGKQFDYVFNLAAETKYGQSEEVYDEKVYQLSLCVAKEAAKRGVKVFVEVSTAQVYEADKKPSAEESKVKPWTLIAKYKSKAEADIKKIPGLNLVIVRPAIVYGPGDILGLTPRLIMGVVYRHLNEEMKLLWTKDLKINTVHVNDVIRALWWVAASKDEQGGRSNPVKAGGEVYNLADRGDTDQGAINTYIEAIFGIATGFQGTMISQFAKLNLESVTEDVNDKHLQPWSDLCKQGGVQNTPLTPYLDKELLKDNALSIDGSRIEKEMDFHYTVPQVTEAGLREIVIII</sequence>
<dbReference type="AlphaFoldDB" id="A0A507CJ79"/>
<keyword evidence="3" id="KW-1185">Reference proteome</keyword>
<dbReference type="Pfam" id="PF01370">
    <property type="entry name" value="Epimerase"/>
    <property type="match status" value="1"/>
</dbReference>
<reference evidence="2 3" key="1">
    <citation type="journal article" date="2019" name="Sci. Rep.">
        <title>Comparative genomics of chytrid fungi reveal insights into the obligate biotrophic and pathogenic lifestyle of Synchytrium endobioticum.</title>
        <authorList>
            <person name="van de Vossenberg B.T.L.H."/>
            <person name="Warris S."/>
            <person name="Nguyen H.D.T."/>
            <person name="van Gent-Pelzer M.P.E."/>
            <person name="Joly D.L."/>
            <person name="van de Geest H.C."/>
            <person name="Bonants P.J.M."/>
            <person name="Smith D.S."/>
            <person name="Levesque C.A."/>
            <person name="van der Lee T.A.J."/>
        </authorList>
    </citation>
    <scope>NUCLEOTIDE SEQUENCE [LARGE SCALE GENOMIC DNA]</scope>
    <source>
        <strain evidence="2 3">MB42</strain>
    </source>
</reference>
<protein>
    <recommendedName>
        <fullName evidence="1">NAD-dependent epimerase/dehydratase domain-containing protein</fullName>
    </recommendedName>
</protein>
<dbReference type="SUPFAM" id="SSF51735">
    <property type="entry name" value="NAD(P)-binding Rossmann-fold domains"/>
    <property type="match status" value="1"/>
</dbReference>
<dbReference type="PANTHER" id="PTHR43245">
    <property type="entry name" value="BIFUNCTIONAL POLYMYXIN RESISTANCE PROTEIN ARNA"/>
    <property type="match status" value="1"/>
</dbReference>
<proteinExistence type="predicted"/>